<gene>
    <name evidence="3" type="ORF">J7I42_17645</name>
</gene>
<evidence type="ECO:0000256" key="1">
    <source>
        <dbReference type="SAM" id="Phobius"/>
    </source>
</evidence>
<keyword evidence="3" id="KW-0645">Protease</keyword>
<feature type="transmembrane region" description="Helical" evidence="1">
    <location>
        <begin position="173"/>
        <end position="191"/>
    </location>
</feature>
<proteinExistence type="predicted"/>
<feature type="transmembrane region" description="Helical" evidence="1">
    <location>
        <begin position="203"/>
        <end position="222"/>
    </location>
</feature>
<reference evidence="3 4" key="1">
    <citation type="submission" date="2021-03" db="EMBL/GenBank/DDBJ databases">
        <title>Assistant Professor.</title>
        <authorList>
            <person name="Huq M.A."/>
        </authorList>
    </citation>
    <scope>NUCLEOTIDE SEQUENCE [LARGE SCALE GENOMIC DNA]</scope>
    <source>
        <strain evidence="3 4">MAH-29</strain>
    </source>
</reference>
<feature type="transmembrane region" description="Helical" evidence="1">
    <location>
        <begin position="77"/>
        <end position="102"/>
    </location>
</feature>
<keyword evidence="3" id="KW-0378">Hydrolase</keyword>
<feature type="domain" description="CAAX prenyl protease 2/Lysostaphin resistance protein A-like" evidence="2">
    <location>
        <begin position="114"/>
        <end position="208"/>
    </location>
</feature>
<dbReference type="EMBL" id="JAGHKO010000004">
    <property type="protein sequence ID" value="MBO9202113.1"/>
    <property type="molecule type" value="Genomic_DNA"/>
</dbReference>
<accession>A0ABS3YW69</accession>
<sequence>MKNAFLKCLLFWILFVAIIHGFGSLTALAPPSWSTCVRLLHALLVTLATFYLIRIFLKSEKRTYKDIELVWNRNTPVKFLLGVLIGTAIFALVLLVLINFTGLQLTRNANGVNWQVWFTSLLIIIPFAFIEELAFRSYTLLKLDKAYGLFWAQIGVAISFALYHIAGGWNWQVAFYGPGAWAFVFGLAAILSRGIAVPTGIHVALNFLQVVAGMKPGNASLWTLHLKQNTAAASTTANQVGVGIQITILVAGILVTYFVVQKKKRFIEIPV</sequence>
<feature type="transmembrane region" description="Helical" evidence="1">
    <location>
        <begin position="114"/>
        <end position="135"/>
    </location>
</feature>
<name>A0ABS3YW69_9BACT</name>
<evidence type="ECO:0000313" key="4">
    <source>
        <dbReference type="Proteomes" id="UP000677244"/>
    </source>
</evidence>
<evidence type="ECO:0000259" key="2">
    <source>
        <dbReference type="Pfam" id="PF02517"/>
    </source>
</evidence>
<organism evidence="3 4">
    <name type="scientific">Niastella soli</name>
    <dbReference type="NCBI Taxonomy" id="2821487"/>
    <lineage>
        <taxon>Bacteria</taxon>
        <taxon>Pseudomonadati</taxon>
        <taxon>Bacteroidota</taxon>
        <taxon>Chitinophagia</taxon>
        <taxon>Chitinophagales</taxon>
        <taxon>Chitinophagaceae</taxon>
        <taxon>Niastella</taxon>
    </lineage>
</organism>
<keyword evidence="3" id="KW-0482">Metalloprotease</keyword>
<feature type="transmembrane region" description="Helical" evidence="1">
    <location>
        <begin position="147"/>
        <end position="167"/>
    </location>
</feature>
<evidence type="ECO:0000313" key="3">
    <source>
        <dbReference type="EMBL" id="MBO9202113.1"/>
    </source>
</evidence>
<keyword evidence="1" id="KW-0812">Transmembrane</keyword>
<dbReference type="InterPro" id="IPR003675">
    <property type="entry name" value="Rce1/LyrA-like_dom"/>
</dbReference>
<protein>
    <submittedName>
        <fullName evidence="3">CPBP family intramembrane metalloprotease</fullName>
    </submittedName>
</protein>
<feature type="transmembrane region" description="Helical" evidence="1">
    <location>
        <begin position="37"/>
        <end position="57"/>
    </location>
</feature>
<keyword evidence="1" id="KW-0472">Membrane</keyword>
<dbReference type="Pfam" id="PF02517">
    <property type="entry name" value="Rce1-like"/>
    <property type="match status" value="1"/>
</dbReference>
<keyword evidence="1" id="KW-1133">Transmembrane helix</keyword>
<feature type="transmembrane region" description="Helical" evidence="1">
    <location>
        <begin position="242"/>
        <end position="260"/>
    </location>
</feature>
<dbReference type="RefSeq" id="WP_209140164.1">
    <property type="nucleotide sequence ID" value="NZ_JAGHKO010000004.1"/>
</dbReference>
<keyword evidence="4" id="KW-1185">Reference proteome</keyword>
<dbReference type="GO" id="GO:0008237">
    <property type="term" value="F:metallopeptidase activity"/>
    <property type="evidence" value="ECO:0007669"/>
    <property type="project" value="UniProtKB-KW"/>
</dbReference>
<dbReference type="Proteomes" id="UP000677244">
    <property type="component" value="Unassembled WGS sequence"/>
</dbReference>
<comment type="caution">
    <text evidence="3">The sequence shown here is derived from an EMBL/GenBank/DDBJ whole genome shotgun (WGS) entry which is preliminary data.</text>
</comment>